<accession>A0A837D6L1</accession>
<dbReference type="RefSeq" id="WP_156142935.1">
    <property type="nucleotide sequence ID" value="NZ_FOWS01000001.1"/>
</dbReference>
<name>A0A837D6L1_9PSEU</name>
<organism evidence="1 2">
    <name type="scientific">Saccharomonospora viridis</name>
    <dbReference type="NCBI Taxonomy" id="1852"/>
    <lineage>
        <taxon>Bacteria</taxon>
        <taxon>Bacillati</taxon>
        <taxon>Actinomycetota</taxon>
        <taxon>Actinomycetes</taxon>
        <taxon>Pseudonocardiales</taxon>
        <taxon>Pseudonocardiaceae</taxon>
        <taxon>Saccharomonospora</taxon>
    </lineage>
</organism>
<protein>
    <submittedName>
        <fullName evidence="1">Uncharacterized protein</fullName>
    </submittedName>
</protein>
<reference evidence="1 2" key="1">
    <citation type="submission" date="2014-10" db="EMBL/GenBank/DDBJ databases">
        <title>Genome sequence of Micropolyspora internatus JCM3315.</title>
        <authorList>
            <person name="Shin S.-K."/>
            <person name="Yi H."/>
        </authorList>
    </citation>
    <scope>NUCLEOTIDE SEQUENCE [LARGE SCALE GENOMIC DNA]</scope>
    <source>
        <strain evidence="1 2">JCM 3315</strain>
    </source>
</reference>
<gene>
    <name evidence="1" type="ORF">MINT15_34890</name>
</gene>
<sequence>MAAAAPGVTDMTCRPPSDGLLCSDFPRDRRVMHPEAVAWAYLMSPLAT</sequence>
<dbReference type="AlphaFoldDB" id="A0A837D6L1"/>
<dbReference type="EMBL" id="JRZE01000006">
    <property type="protein sequence ID" value="KHF43287.1"/>
    <property type="molecule type" value="Genomic_DNA"/>
</dbReference>
<proteinExistence type="predicted"/>
<comment type="caution">
    <text evidence="1">The sequence shown here is derived from an EMBL/GenBank/DDBJ whole genome shotgun (WGS) entry which is preliminary data.</text>
</comment>
<evidence type="ECO:0000313" key="2">
    <source>
        <dbReference type="Proteomes" id="UP000030848"/>
    </source>
</evidence>
<dbReference type="Proteomes" id="UP000030848">
    <property type="component" value="Unassembled WGS sequence"/>
</dbReference>
<evidence type="ECO:0000313" key="1">
    <source>
        <dbReference type="EMBL" id="KHF43287.1"/>
    </source>
</evidence>